<dbReference type="Gene3D" id="3.40.1810.10">
    <property type="entry name" value="Transcription factor, MADS-box"/>
    <property type="match status" value="1"/>
</dbReference>
<dbReference type="Gramene" id="Solyc05g013370.1.1">
    <property type="protein sequence ID" value="Solyc05g013370.1.1.1"/>
    <property type="gene ID" value="Solyc05g013370.1"/>
</dbReference>
<gene>
    <name evidence="7" type="primary">LOC104647464</name>
</gene>
<dbReference type="KEGG" id="sly:104647464"/>
<dbReference type="AlphaFoldDB" id="A0A3Q7H8V2"/>
<evidence type="ECO:0000256" key="5">
    <source>
        <dbReference type="ARBA" id="ARBA00023242"/>
    </source>
</evidence>
<dbReference type="GO" id="GO:0005634">
    <property type="term" value="C:nucleus"/>
    <property type="evidence" value="ECO:0007669"/>
    <property type="project" value="UniProtKB-SubCell"/>
</dbReference>
<dbReference type="GO" id="GO:0046983">
    <property type="term" value="F:protein dimerization activity"/>
    <property type="evidence" value="ECO:0007669"/>
    <property type="project" value="InterPro"/>
</dbReference>
<sequence length="232" mass="26477">MEKKNKGNMLNYKKKKETIKKKTRELSILCDVKACVILVDPNGKVDTWPENPTDFNPIIQSYKENLCHGKRKRIDDDGCFEKKSKKNHALFCDDDENQWLNDVFRESNESLLVKLNSKLEAVDRRIEFLKMMNYGNGVVGGSSSSAKESLLANQETHNRLENSNAYNQETEIAMAAEFWVIGGDESANDRGKEIDFLRDNATVNNLNNVQNFGYDDHLWPVIAASEFSTCIN</sequence>
<dbReference type="PROSITE" id="PS50066">
    <property type="entry name" value="MADS_BOX_2"/>
    <property type="match status" value="1"/>
</dbReference>
<dbReference type="GO" id="GO:0000978">
    <property type="term" value="F:RNA polymerase II cis-regulatory region sequence-specific DNA binding"/>
    <property type="evidence" value="ECO:0000318"/>
    <property type="project" value="GO_Central"/>
</dbReference>
<accession>A0A3Q7H8V2</accession>
<reference evidence="7" key="2">
    <citation type="submission" date="2019-01" db="UniProtKB">
        <authorList>
            <consortium name="EnsemblPlants"/>
        </authorList>
    </citation>
    <scope>IDENTIFICATION</scope>
    <source>
        <strain evidence="7">cv. Heinz 1706</strain>
    </source>
</reference>
<keyword evidence="2" id="KW-0805">Transcription regulation</keyword>
<dbReference type="SUPFAM" id="SSF55455">
    <property type="entry name" value="SRF-like"/>
    <property type="match status" value="1"/>
</dbReference>
<dbReference type="InterPro" id="IPR002100">
    <property type="entry name" value="TF_MADSbox"/>
</dbReference>
<keyword evidence="8" id="KW-1185">Reference proteome</keyword>
<keyword evidence="5" id="KW-0539">Nucleus</keyword>
<evidence type="ECO:0000256" key="3">
    <source>
        <dbReference type="ARBA" id="ARBA00023125"/>
    </source>
</evidence>
<evidence type="ECO:0000256" key="4">
    <source>
        <dbReference type="ARBA" id="ARBA00023163"/>
    </source>
</evidence>
<protein>
    <recommendedName>
        <fullName evidence="6">MADS-box domain-containing protein</fullName>
    </recommendedName>
</protein>
<evidence type="ECO:0000313" key="8">
    <source>
        <dbReference type="Proteomes" id="UP000004994"/>
    </source>
</evidence>
<dbReference type="Pfam" id="PF00319">
    <property type="entry name" value="SRF-TF"/>
    <property type="match status" value="1"/>
</dbReference>
<dbReference type="OMA" id="AYNQETE"/>
<reference evidence="7" key="1">
    <citation type="journal article" date="2012" name="Nature">
        <title>The tomato genome sequence provides insights into fleshy fruit evolution.</title>
        <authorList>
            <consortium name="Tomato Genome Consortium"/>
        </authorList>
    </citation>
    <scope>NUCLEOTIDE SEQUENCE [LARGE SCALE GENOMIC DNA]</scope>
    <source>
        <strain evidence="7">cv. Heinz 1706</strain>
    </source>
</reference>
<organism evidence="7">
    <name type="scientific">Solanum lycopersicum</name>
    <name type="common">Tomato</name>
    <name type="synonym">Lycopersicon esculentum</name>
    <dbReference type="NCBI Taxonomy" id="4081"/>
    <lineage>
        <taxon>Eukaryota</taxon>
        <taxon>Viridiplantae</taxon>
        <taxon>Streptophyta</taxon>
        <taxon>Embryophyta</taxon>
        <taxon>Tracheophyta</taxon>
        <taxon>Spermatophyta</taxon>
        <taxon>Magnoliopsida</taxon>
        <taxon>eudicotyledons</taxon>
        <taxon>Gunneridae</taxon>
        <taxon>Pentapetalae</taxon>
        <taxon>asterids</taxon>
        <taxon>lamiids</taxon>
        <taxon>Solanales</taxon>
        <taxon>Solanaceae</taxon>
        <taxon>Solanoideae</taxon>
        <taxon>Solaneae</taxon>
        <taxon>Solanum</taxon>
        <taxon>Solanum subgen. Lycopersicon</taxon>
    </lineage>
</organism>
<dbReference type="EnsemblPlants" id="Solyc05g013370.1.1">
    <property type="protein sequence ID" value="Solyc05g013370.1.1.1"/>
    <property type="gene ID" value="Solyc05g013370.1"/>
</dbReference>
<dbReference type="GeneID" id="104647464"/>
<evidence type="ECO:0000313" key="7">
    <source>
        <dbReference type="EnsemblPlants" id="Solyc05g013370.1.1.1"/>
    </source>
</evidence>
<name>A0A3Q7H8V2_SOLLC</name>
<keyword evidence="4" id="KW-0804">Transcription</keyword>
<evidence type="ECO:0000256" key="1">
    <source>
        <dbReference type="ARBA" id="ARBA00004123"/>
    </source>
</evidence>
<evidence type="ECO:0000259" key="6">
    <source>
        <dbReference type="PROSITE" id="PS50066"/>
    </source>
</evidence>
<dbReference type="OrthoDB" id="601557at2759"/>
<dbReference type="PaxDb" id="4081-Solyc05g013370.1.1"/>
<dbReference type="GO" id="GO:0000981">
    <property type="term" value="F:DNA-binding transcription factor activity, RNA polymerase II-specific"/>
    <property type="evidence" value="ECO:0000318"/>
    <property type="project" value="GO_Central"/>
</dbReference>
<dbReference type="InParanoid" id="A0A3Q7H8V2"/>
<evidence type="ECO:0000256" key="2">
    <source>
        <dbReference type="ARBA" id="ARBA00023015"/>
    </source>
</evidence>
<comment type="subcellular location">
    <subcellularLocation>
        <location evidence="1">Nucleus</location>
    </subcellularLocation>
</comment>
<dbReference type="Proteomes" id="UP000004994">
    <property type="component" value="Chromosome 5"/>
</dbReference>
<dbReference type="InterPro" id="IPR036879">
    <property type="entry name" value="TF_MADSbox_sf"/>
</dbReference>
<keyword evidence="3" id="KW-0238">DNA-binding</keyword>
<feature type="domain" description="MADS-box" evidence="6">
    <location>
        <begin position="1"/>
        <end position="52"/>
    </location>
</feature>
<dbReference type="GO" id="GO:0006357">
    <property type="term" value="P:regulation of transcription by RNA polymerase II"/>
    <property type="evidence" value="ECO:0000318"/>
    <property type="project" value="GO_Central"/>
</dbReference>
<dbReference type="SMR" id="A0A3Q7H8V2"/>
<proteinExistence type="predicted"/>